<proteinExistence type="predicted"/>
<organism evidence="1 2">
    <name type="scientific">Eleutherodactylus coqui</name>
    <name type="common">Puerto Rican coqui</name>
    <dbReference type="NCBI Taxonomy" id="57060"/>
    <lineage>
        <taxon>Eukaryota</taxon>
        <taxon>Metazoa</taxon>
        <taxon>Chordata</taxon>
        <taxon>Craniata</taxon>
        <taxon>Vertebrata</taxon>
        <taxon>Euteleostomi</taxon>
        <taxon>Amphibia</taxon>
        <taxon>Batrachia</taxon>
        <taxon>Anura</taxon>
        <taxon>Neobatrachia</taxon>
        <taxon>Hyloidea</taxon>
        <taxon>Eleutherodactylidae</taxon>
        <taxon>Eleutherodactylinae</taxon>
        <taxon>Eleutherodactylus</taxon>
        <taxon>Eleutherodactylus</taxon>
    </lineage>
</organism>
<sequence length="104" mass="11659">MLHSLLTSSGEVPSYITTQFSDEASKIISTVNIVRTHDCSKCNANWSRMQTAPLCSRQQECSGPKLTIFFWLLEIVGSKGRAIGEKKEQTKTFLFKKSFAIRIG</sequence>
<reference evidence="1" key="1">
    <citation type="thesis" date="2020" institute="ProQuest LLC" country="789 East Eisenhower Parkway, Ann Arbor, MI, USA">
        <title>Comparative Genomics and Chromosome Evolution.</title>
        <authorList>
            <person name="Mudd A.B."/>
        </authorList>
    </citation>
    <scope>NUCLEOTIDE SEQUENCE</scope>
    <source>
        <strain evidence="1">HN-11 Male</strain>
        <tissue evidence="1">Kidney and liver</tissue>
    </source>
</reference>
<dbReference type="EMBL" id="WNTK01000006">
    <property type="protein sequence ID" value="KAG9481861.1"/>
    <property type="molecule type" value="Genomic_DNA"/>
</dbReference>
<name>A0A8J6F705_ELECQ</name>
<comment type="caution">
    <text evidence="1">The sequence shown here is derived from an EMBL/GenBank/DDBJ whole genome shotgun (WGS) entry which is preliminary data.</text>
</comment>
<dbReference type="AlphaFoldDB" id="A0A8J6F705"/>
<protein>
    <submittedName>
        <fullName evidence="1">Uncharacterized protein</fullName>
    </submittedName>
</protein>
<dbReference type="Proteomes" id="UP000770717">
    <property type="component" value="Unassembled WGS sequence"/>
</dbReference>
<accession>A0A8J6F705</accession>
<keyword evidence="2" id="KW-1185">Reference proteome</keyword>
<evidence type="ECO:0000313" key="2">
    <source>
        <dbReference type="Proteomes" id="UP000770717"/>
    </source>
</evidence>
<evidence type="ECO:0000313" key="1">
    <source>
        <dbReference type="EMBL" id="KAG9481861.1"/>
    </source>
</evidence>
<gene>
    <name evidence="1" type="ORF">GDO78_010866</name>
</gene>